<feature type="domain" description="SIS" evidence="5">
    <location>
        <begin position="115"/>
        <end position="255"/>
    </location>
</feature>
<proteinExistence type="predicted"/>
<dbReference type="Gene3D" id="3.40.50.10490">
    <property type="entry name" value="Glucose-6-phosphate isomerase like protein, domain 1"/>
    <property type="match status" value="1"/>
</dbReference>
<dbReference type="EMBL" id="ADKX01000033">
    <property type="protein sequence ID" value="EFW04792.1"/>
    <property type="molecule type" value="Genomic_DNA"/>
</dbReference>
<dbReference type="GO" id="GO:0097367">
    <property type="term" value="F:carbohydrate derivative binding"/>
    <property type="evidence" value="ECO:0007669"/>
    <property type="project" value="InterPro"/>
</dbReference>
<feature type="domain" description="HTH rpiR-type" evidence="4">
    <location>
        <begin position="1"/>
        <end position="77"/>
    </location>
</feature>
<dbReference type="AlphaFoldDB" id="E7GAX6"/>
<protein>
    <recommendedName>
        <fullName evidence="8">MurR/RpiR family transcriptional regulator</fullName>
    </recommendedName>
</protein>
<dbReference type="RefSeq" id="WP_008789018.1">
    <property type="nucleotide sequence ID" value="NZ_AKCB01000001.1"/>
</dbReference>
<evidence type="ECO:0008006" key="8">
    <source>
        <dbReference type="Google" id="ProtNLM"/>
    </source>
</evidence>
<dbReference type="InterPro" id="IPR000281">
    <property type="entry name" value="HTH_RpiR"/>
</dbReference>
<dbReference type="PANTHER" id="PTHR30514:SF10">
    <property type="entry name" value="MURR_RPIR FAMILY TRANSCRIPTIONAL REGULATOR"/>
    <property type="match status" value="1"/>
</dbReference>
<accession>E7GAX6</accession>
<evidence type="ECO:0000256" key="1">
    <source>
        <dbReference type="ARBA" id="ARBA00023015"/>
    </source>
</evidence>
<dbReference type="GeneID" id="78229861"/>
<keyword evidence="2" id="KW-0238">DNA-binding</keyword>
<comment type="caution">
    <text evidence="6">The sequence shown here is derived from an EMBL/GenBank/DDBJ whole genome shotgun (WGS) entry which is preliminary data.</text>
</comment>
<dbReference type="GO" id="GO:0003700">
    <property type="term" value="F:DNA-binding transcription factor activity"/>
    <property type="evidence" value="ECO:0007669"/>
    <property type="project" value="InterPro"/>
</dbReference>
<dbReference type="GO" id="GO:1901135">
    <property type="term" value="P:carbohydrate derivative metabolic process"/>
    <property type="evidence" value="ECO:0007669"/>
    <property type="project" value="InterPro"/>
</dbReference>
<dbReference type="eggNOG" id="COG1737">
    <property type="taxonomic scope" value="Bacteria"/>
</dbReference>
<reference evidence="6 7" key="1">
    <citation type="submission" date="2010-12" db="EMBL/GenBank/DDBJ databases">
        <title>The Genome Sequence of Coprobacillus sp. strain 29_1.</title>
        <authorList>
            <consortium name="The Broad Institute Genome Sequencing Platform"/>
            <person name="Earl A."/>
            <person name="Ward D."/>
            <person name="Feldgarden M."/>
            <person name="Gevers D."/>
            <person name="Daigneault M."/>
            <person name="Sibley C.D."/>
            <person name="White A."/>
            <person name="Strauss J."/>
            <person name="Allen-Vercoe E."/>
            <person name="Young S.K."/>
            <person name="Zeng Q."/>
            <person name="Gargeya S."/>
            <person name="Fitzgerald M."/>
            <person name="Haas B."/>
            <person name="Abouelleil A."/>
            <person name="Alvarado L."/>
            <person name="Arachchi H.M."/>
            <person name="Berlin A."/>
            <person name="Brown A."/>
            <person name="Chapman S.B."/>
            <person name="Chen Z."/>
            <person name="Dunbar C."/>
            <person name="Freedman E."/>
            <person name="Gearin G."/>
            <person name="Gellesch M."/>
            <person name="Goldberg J."/>
            <person name="Griggs A."/>
            <person name="Gujja S."/>
            <person name="Heilman E."/>
            <person name="Heiman D."/>
            <person name="Howarth C."/>
            <person name="Larson L."/>
            <person name="Lui A."/>
            <person name="MacDonald P.J.P."/>
            <person name="Mehta T."/>
            <person name="Montmayeur A."/>
            <person name="Murphy C."/>
            <person name="Neiman D."/>
            <person name="Pearson M."/>
            <person name="Priest M."/>
            <person name="Roberts A."/>
            <person name="Saif S."/>
            <person name="Shea T."/>
            <person name="Shenoy N."/>
            <person name="Sisk P."/>
            <person name="Stolte C."/>
            <person name="Sykes S."/>
            <person name="White J."/>
            <person name="Yandava C."/>
            <person name="Nusbaum C."/>
            <person name="Birren B."/>
        </authorList>
    </citation>
    <scope>NUCLEOTIDE SEQUENCE [LARGE SCALE GENOMIC DNA]</scope>
    <source>
        <strain evidence="6 7">29_1</strain>
    </source>
</reference>
<dbReference type="GO" id="GO:0003677">
    <property type="term" value="F:DNA binding"/>
    <property type="evidence" value="ECO:0007669"/>
    <property type="project" value="UniProtKB-KW"/>
</dbReference>
<dbReference type="InterPro" id="IPR001347">
    <property type="entry name" value="SIS_dom"/>
</dbReference>
<dbReference type="Gene3D" id="1.10.10.10">
    <property type="entry name" value="Winged helix-like DNA-binding domain superfamily/Winged helix DNA-binding domain"/>
    <property type="match status" value="1"/>
</dbReference>
<organism evidence="6 7">
    <name type="scientific">Coprobacillus cateniformis</name>
    <dbReference type="NCBI Taxonomy" id="100884"/>
    <lineage>
        <taxon>Bacteria</taxon>
        <taxon>Bacillati</taxon>
        <taxon>Bacillota</taxon>
        <taxon>Erysipelotrichia</taxon>
        <taxon>Erysipelotrichales</taxon>
        <taxon>Coprobacillaceae</taxon>
        <taxon>Coprobacillus</taxon>
    </lineage>
</organism>
<dbReference type="Pfam" id="PF01418">
    <property type="entry name" value="HTH_6"/>
    <property type="match status" value="1"/>
</dbReference>
<dbReference type="Proteomes" id="UP000003157">
    <property type="component" value="Unassembled WGS sequence"/>
</dbReference>
<dbReference type="InterPro" id="IPR009057">
    <property type="entry name" value="Homeodomain-like_sf"/>
</dbReference>
<evidence type="ECO:0000259" key="5">
    <source>
        <dbReference type="PROSITE" id="PS51464"/>
    </source>
</evidence>
<keyword evidence="7" id="KW-1185">Reference proteome</keyword>
<dbReference type="SUPFAM" id="SSF46689">
    <property type="entry name" value="Homeodomain-like"/>
    <property type="match status" value="1"/>
</dbReference>
<evidence type="ECO:0000313" key="6">
    <source>
        <dbReference type="EMBL" id="EFW04792.1"/>
    </source>
</evidence>
<evidence type="ECO:0000256" key="2">
    <source>
        <dbReference type="ARBA" id="ARBA00023125"/>
    </source>
</evidence>
<dbReference type="InterPro" id="IPR035472">
    <property type="entry name" value="RpiR-like_SIS"/>
</dbReference>
<evidence type="ECO:0000313" key="7">
    <source>
        <dbReference type="Proteomes" id="UP000003157"/>
    </source>
</evidence>
<sequence>MNPFERLDFYKSNYTKSEKIIYEWIKKNPSTVVKDSIESLAEEISTSKAAIIRFSKKIGYSGFAEFKFELSRYIISGIRENKNENMDISRSITSLYAGYIKQINDFIDLKNIKTIAKTLSNARRVKILGKNRTGLSALQFRYRLTKIGFDAEAITDGILMNQMQESLTKGDVVLIFTTRAEDLQYYELIKNISKNGVTTIVVTCTETKLIKQSNYHILLPSIENASTSSFLDNQTIMFVFIEILLAELAYKVNGNYNHESRKEIISNNSTGLSSQ</sequence>
<dbReference type="PROSITE" id="PS51071">
    <property type="entry name" value="HTH_RPIR"/>
    <property type="match status" value="1"/>
</dbReference>
<dbReference type="CDD" id="cd05013">
    <property type="entry name" value="SIS_RpiR"/>
    <property type="match status" value="1"/>
</dbReference>
<evidence type="ECO:0000256" key="3">
    <source>
        <dbReference type="ARBA" id="ARBA00023163"/>
    </source>
</evidence>
<dbReference type="PROSITE" id="PS51464">
    <property type="entry name" value="SIS"/>
    <property type="match status" value="1"/>
</dbReference>
<dbReference type="OrthoDB" id="9762536at2"/>
<dbReference type="HOGENOM" id="CLU_055769_4_4_9"/>
<gene>
    <name evidence="6" type="ORF">HMPREF9488_01916</name>
</gene>
<dbReference type="InterPro" id="IPR047640">
    <property type="entry name" value="RpiR-like"/>
</dbReference>
<evidence type="ECO:0000259" key="4">
    <source>
        <dbReference type="PROSITE" id="PS51071"/>
    </source>
</evidence>
<dbReference type="InterPro" id="IPR046348">
    <property type="entry name" value="SIS_dom_sf"/>
</dbReference>
<dbReference type="InterPro" id="IPR036388">
    <property type="entry name" value="WH-like_DNA-bd_sf"/>
</dbReference>
<keyword evidence="1" id="KW-0805">Transcription regulation</keyword>
<dbReference type="PANTHER" id="PTHR30514">
    <property type="entry name" value="GLUCOKINASE"/>
    <property type="match status" value="1"/>
</dbReference>
<keyword evidence="3" id="KW-0804">Transcription</keyword>
<dbReference type="SUPFAM" id="SSF53697">
    <property type="entry name" value="SIS domain"/>
    <property type="match status" value="1"/>
</dbReference>
<name>E7GAX6_9FIRM</name>
<dbReference type="STRING" id="100884.GCA_000269565_02013"/>
<dbReference type="Pfam" id="PF01380">
    <property type="entry name" value="SIS"/>
    <property type="match status" value="1"/>
</dbReference>